<comment type="caution">
    <text evidence="2">The sequence shown here is derived from an EMBL/GenBank/DDBJ whole genome shotgun (WGS) entry which is preliminary data.</text>
</comment>
<dbReference type="EMBL" id="JAXCGZ010008153">
    <property type="protein sequence ID" value="KAK7077900.1"/>
    <property type="molecule type" value="Genomic_DNA"/>
</dbReference>
<organism evidence="2 3">
    <name type="scientific">Halocaridina rubra</name>
    <name type="common">Hawaiian red shrimp</name>
    <dbReference type="NCBI Taxonomy" id="373956"/>
    <lineage>
        <taxon>Eukaryota</taxon>
        <taxon>Metazoa</taxon>
        <taxon>Ecdysozoa</taxon>
        <taxon>Arthropoda</taxon>
        <taxon>Crustacea</taxon>
        <taxon>Multicrustacea</taxon>
        <taxon>Malacostraca</taxon>
        <taxon>Eumalacostraca</taxon>
        <taxon>Eucarida</taxon>
        <taxon>Decapoda</taxon>
        <taxon>Pleocyemata</taxon>
        <taxon>Caridea</taxon>
        <taxon>Atyoidea</taxon>
        <taxon>Atyidae</taxon>
        <taxon>Halocaridina</taxon>
    </lineage>
</organism>
<proteinExistence type="predicted"/>
<evidence type="ECO:0000256" key="1">
    <source>
        <dbReference type="SAM" id="MobiDB-lite"/>
    </source>
</evidence>
<evidence type="ECO:0000313" key="2">
    <source>
        <dbReference type="EMBL" id="KAK7077900.1"/>
    </source>
</evidence>
<dbReference type="Proteomes" id="UP001381693">
    <property type="component" value="Unassembled WGS sequence"/>
</dbReference>
<feature type="compositionally biased region" description="Acidic residues" evidence="1">
    <location>
        <begin position="20"/>
        <end position="30"/>
    </location>
</feature>
<keyword evidence="2" id="KW-0675">Receptor</keyword>
<keyword evidence="3" id="KW-1185">Reference proteome</keyword>
<gene>
    <name evidence="2" type="primary">NRBP1_2</name>
    <name evidence="2" type="ORF">SK128_004065</name>
</gene>
<feature type="region of interest" description="Disordered" evidence="1">
    <location>
        <begin position="1"/>
        <end position="42"/>
    </location>
</feature>
<sequence>MTGSKNGNEPEAKSPRESGEDSEDESEILEESPCGRWSKRRQEFPKKKIKQFTIPAHVHHSKTKILVKDID</sequence>
<name>A0AAN8XF03_HALRR</name>
<feature type="compositionally biased region" description="Basic and acidic residues" evidence="1">
    <location>
        <begin position="8"/>
        <end position="19"/>
    </location>
</feature>
<evidence type="ECO:0000313" key="3">
    <source>
        <dbReference type="Proteomes" id="UP001381693"/>
    </source>
</evidence>
<reference evidence="2 3" key="1">
    <citation type="submission" date="2023-11" db="EMBL/GenBank/DDBJ databases">
        <title>Halocaridina rubra genome assembly.</title>
        <authorList>
            <person name="Smith C."/>
        </authorList>
    </citation>
    <scope>NUCLEOTIDE SEQUENCE [LARGE SCALE GENOMIC DNA]</scope>
    <source>
        <strain evidence="2">EP-1</strain>
        <tissue evidence="2">Whole</tissue>
    </source>
</reference>
<accession>A0AAN8XF03</accession>
<dbReference type="AlphaFoldDB" id="A0AAN8XF03"/>
<protein>
    <submittedName>
        <fullName evidence="2">Nuclear receptor-binding protein</fullName>
    </submittedName>
</protein>